<dbReference type="Pfam" id="PF00104">
    <property type="entry name" value="Hormone_recep"/>
    <property type="match status" value="1"/>
</dbReference>
<evidence type="ECO:0000313" key="5">
    <source>
        <dbReference type="EMBL" id="GMR51298.1"/>
    </source>
</evidence>
<dbReference type="GO" id="GO:0005634">
    <property type="term" value="C:nucleus"/>
    <property type="evidence" value="ECO:0007669"/>
    <property type="project" value="TreeGrafter"/>
</dbReference>
<dbReference type="Gene3D" id="1.10.565.10">
    <property type="entry name" value="Retinoid X Receptor"/>
    <property type="match status" value="1"/>
</dbReference>
<reference evidence="6" key="1">
    <citation type="submission" date="2022-10" db="EMBL/GenBank/DDBJ databases">
        <title>Genome assembly of Pristionchus species.</title>
        <authorList>
            <person name="Yoshida K."/>
            <person name="Sommer R.J."/>
        </authorList>
    </citation>
    <scope>NUCLEOTIDE SEQUENCE [LARGE SCALE GENOMIC DNA]</scope>
    <source>
        <strain evidence="6">RS5460</strain>
    </source>
</reference>
<proteinExistence type="predicted"/>
<dbReference type="InterPro" id="IPR035500">
    <property type="entry name" value="NHR-like_dom_sf"/>
</dbReference>
<dbReference type="AlphaFoldDB" id="A0AAN5I416"/>
<dbReference type="PANTHER" id="PTHR46011">
    <property type="entry name" value="NUCLEAR HORMONE RECEPTOR FAMILY MEMBER NHR-86-RELATED"/>
    <property type="match status" value="1"/>
</dbReference>
<keyword evidence="1" id="KW-0805">Transcription regulation</keyword>
<dbReference type="EMBL" id="BTRK01000005">
    <property type="protein sequence ID" value="GMR51298.1"/>
    <property type="molecule type" value="Genomic_DNA"/>
</dbReference>
<name>A0AAN5I416_9BILA</name>
<keyword evidence="3" id="KW-0675">Receptor</keyword>
<accession>A0AAN5I416</accession>
<dbReference type="PROSITE" id="PS51843">
    <property type="entry name" value="NR_LBD"/>
    <property type="match status" value="1"/>
</dbReference>
<feature type="domain" description="NR LBD" evidence="4">
    <location>
        <begin position="1"/>
        <end position="184"/>
    </location>
</feature>
<dbReference type="GO" id="GO:0003700">
    <property type="term" value="F:DNA-binding transcription factor activity"/>
    <property type="evidence" value="ECO:0007669"/>
    <property type="project" value="TreeGrafter"/>
</dbReference>
<dbReference type="SMART" id="SM00430">
    <property type="entry name" value="HOLI"/>
    <property type="match status" value="1"/>
</dbReference>
<keyword evidence="2" id="KW-0804">Transcription</keyword>
<organism evidence="5 6">
    <name type="scientific">Pristionchus mayeri</name>
    <dbReference type="NCBI Taxonomy" id="1317129"/>
    <lineage>
        <taxon>Eukaryota</taxon>
        <taxon>Metazoa</taxon>
        <taxon>Ecdysozoa</taxon>
        <taxon>Nematoda</taxon>
        <taxon>Chromadorea</taxon>
        <taxon>Rhabditida</taxon>
        <taxon>Rhabditina</taxon>
        <taxon>Diplogasteromorpha</taxon>
        <taxon>Diplogasteroidea</taxon>
        <taxon>Neodiplogasteridae</taxon>
        <taxon>Pristionchus</taxon>
    </lineage>
</organism>
<protein>
    <recommendedName>
        <fullName evidence="4">NR LBD domain-containing protein</fullName>
    </recommendedName>
</protein>
<evidence type="ECO:0000256" key="1">
    <source>
        <dbReference type="ARBA" id="ARBA00023015"/>
    </source>
</evidence>
<evidence type="ECO:0000259" key="4">
    <source>
        <dbReference type="PROSITE" id="PS51843"/>
    </source>
</evidence>
<feature type="non-terminal residue" evidence="5">
    <location>
        <position position="1"/>
    </location>
</feature>
<evidence type="ECO:0000256" key="3">
    <source>
        <dbReference type="ARBA" id="ARBA00023170"/>
    </source>
</evidence>
<gene>
    <name evidence="5" type="ORF">PMAYCL1PPCAC_21493</name>
</gene>
<comment type="caution">
    <text evidence="5">The sequence shown here is derived from an EMBL/GenBank/DDBJ whole genome shotgun (WGS) entry which is preliminary data.</text>
</comment>
<dbReference type="PANTHER" id="PTHR46011:SF6">
    <property type="entry name" value="HIGH ZINC ACTIVATED NUCLEAR RECEPTOR PROTEIN"/>
    <property type="match status" value="1"/>
</dbReference>
<dbReference type="InterPro" id="IPR000536">
    <property type="entry name" value="Nucl_hrmn_rcpt_lig-bd"/>
</dbReference>
<evidence type="ECO:0000313" key="6">
    <source>
        <dbReference type="Proteomes" id="UP001328107"/>
    </source>
</evidence>
<evidence type="ECO:0000256" key="2">
    <source>
        <dbReference type="ARBA" id="ARBA00023163"/>
    </source>
</evidence>
<dbReference type="Proteomes" id="UP001328107">
    <property type="component" value="Unassembled WGS sequence"/>
</dbReference>
<keyword evidence="6" id="KW-1185">Reference proteome</keyword>
<dbReference type="SUPFAM" id="SSF48508">
    <property type="entry name" value="Nuclear receptor ligand-binding domain"/>
    <property type="match status" value="1"/>
</dbReference>
<sequence length="194" mass="22293">ILLQNCLFVLYNGEGIYRATKAYKKRPLESVFMSYTTAHRYADFDTFFVGTEPGKRAPQIATTSLEVFTEIRDVLVPIFDRLKPTELEFLAAATIAIWSIGSARNSEQIVKMSDVYHKRVFDELHTLYRDEFKLDNYASRMGDLMSLVNSLEQTSVSLINFLRLFDVFNVFEEGSFTSEIIAPARIEEEISDDE</sequence>